<reference evidence="2 3" key="1">
    <citation type="submission" date="2019-07" db="EMBL/GenBank/DDBJ databases">
        <title>Paenibacillus thiaminolyticus NRRL B-4156.</title>
        <authorList>
            <person name="Hehnly C."/>
            <person name="Zhang L."/>
        </authorList>
    </citation>
    <scope>NUCLEOTIDE SEQUENCE [LARGE SCALE GENOMIC DNA]</scope>
    <source>
        <strain evidence="2 3">NRRL B-4156</strain>
    </source>
</reference>
<dbReference type="Proteomes" id="UP001209276">
    <property type="component" value="Unassembled WGS sequence"/>
</dbReference>
<dbReference type="SUPFAM" id="SSF52833">
    <property type="entry name" value="Thioredoxin-like"/>
    <property type="match status" value="1"/>
</dbReference>
<sequence length="153" mass="16867">MEGEGESRRLYPLLHQQAPSFFLPGAGDTRFDLSHAIAKNGILLIFIDSHCPYCIPSLERWIQASMERGTALNAAVLLKESGIGGYKELYSHSNGIQFLQAGENIFESYRITEYPYFVYVNSKQEIVYASPDPEGGINAREAAPSAQLPALPG</sequence>
<evidence type="ECO:0008006" key="5">
    <source>
        <dbReference type="Google" id="ProtNLM"/>
    </source>
</evidence>
<dbReference type="RefSeq" id="WP_127510917.1">
    <property type="nucleotide sequence ID" value="NZ_CABMNB010000047.1"/>
</dbReference>
<dbReference type="EMBL" id="CP041405">
    <property type="protein sequence ID" value="QDM44295.1"/>
    <property type="molecule type" value="Genomic_DNA"/>
</dbReference>
<dbReference type="InterPro" id="IPR036249">
    <property type="entry name" value="Thioredoxin-like_sf"/>
</dbReference>
<name>A0AAP9DUK1_PANTH</name>
<dbReference type="Proteomes" id="UP000315377">
    <property type="component" value="Chromosome"/>
</dbReference>
<dbReference type="AlphaFoldDB" id="A0AAP9DUK1"/>
<dbReference type="GeneID" id="76996872"/>
<evidence type="ECO:0000313" key="3">
    <source>
        <dbReference type="Proteomes" id="UP000315377"/>
    </source>
</evidence>
<reference evidence="1 4" key="2">
    <citation type="submission" date="2022-05" db="EMBL/GenBank/DDBJ databases">
        <title>Genome Sequencing of Bee-Associated Microbes.</title>
        <authorList>
            <person name="Dunlap C."/>
        </authorList>
    </citation>
    <scope>NUCLEOTIDE SEQUENCE [LARGE SCALE GENOMIC DNA]</scope>
    <source>
        <strain evidence="1 4">NRRL B-14613</strain>
    </source>
</reference>
<dbReference type="EMBL" id="JAMDMM010000019">
    <property type="protein sequence ID" value="MCY9607292.1"/>
    <property type="molecule type" value="Genomic_DNA"/>
</dbReference>
<keyword evidence="4" id="KW-1185">Reference proteome</keyword>
<evidence type="ECO:0000313" key="2">
    <source>
        <dbReference type="EMBL" id="QDM44295.1"/>
    </source>
</evidence>
<evidence type="ECO:0000313" key="1">
    <source>
        <dbReference type="EMBL" id="MCY9607292.1"/>
    </source>
</evidence>
<organism evidence="2 3">
    <name type="scientific">Paenibacillus thiaminolyticus</name>
    <name type="common">Bacillus thiaminolyticus</name>
    <dbReference type="NCBI Taxonomy" id="49283"/>
    <lineage>
        <taxon>Bacteria</taxon>
        <taxon>Bacillati</taxon>
        <taxon>Bacillota</taxon>
        <taxon>Bacilli</taxon>
        <taxon>Bacillales</taxon>
        <taxon>Paenibacillaceae</taxon>
        <taxon>Paenibacillus</taxon>
    </lineage>
</organism>
<gene>
    <name evidence="2" type="ORF">FLT43_12960</name>
    <name evidence="1" type="ORF">M5W83_09035</name>
</gene>
<proteinExistence type="predicted"/>
<dbReference type="Gene3D" id="3.40.30.10">
    <property type="entry name" value="Glutaredoxin"/>
    <property type="match status" value="1"/>
</dbReference>
<evidence type="ECO:0000313" key="4">
    <source>
        <dbReference type="Proteomes" id="UP001209276"/>
    </source>
</evidence>
<protein>
    <recommendedName>
        <fullName evidence="5">Thioredoxin domain-containing protein</fullName>
    </recommendedName>
</protein>
<accession>A0AAP9DUK1</accession>